<dbReference type="Gene3D" id="3.40.50.300">
    <property type="entry name" value="P-loop containing nucleotide triphosphate hydrolases"/>
    <property type="match status" value="3"/>
</dbReference>
<evidence type="ECO:0000313" key="12">
    <source>
        <dbReference type="Proteomes" id="UP000521313"/>
    </source>
</evidence>
<dbReference type="PROSITE" id="PS51198">
    <property type="entry name" value="UVRD_HELICASE_ATP_BIND"/>
    <property type="match status" value="1"/>
</dbReference>
<dbReference type="InterPro" id="IPR027417">
    <property type="entry name" value="P-loop_NTPase"/>
</dbReference>
<feature type="binding site" evidence="9">
    <location>
        <begin position="340"/>
        <end position="347"/>
    </location>
    <ligand>
        <name>ATP</name>
        <dbReference type="ChEBI" id="CHEBI:30616"/>
    </ligand>
</feature>
<reference evidence="11 12" key="1">
    <citation type="submission" date="2020-08" db="EMBL/GenBank/DDBJ databases">
        <title>Genomic Encyclopedia of Type Strains, Phase IV (KMG-IV): sequencing the most valuable type-strain genomes for metagenomic binning, comparative biology and taxonomic classification.</title>
        <authorList>
            <person name="Goeker M."/>
        </authorList>
    </citation>
    <scope>NUCLEOTIDE SEQUENCE [LARGE SCALE GENOMIC DNA]</scope>
    <source>
        <strain evidence="11 12">DSM 26963</strain>
    </source>
</reference>
<keyword evidence="3 9" id="KW-0347">Helicase</keyword>
<gene>
    <name evidence="11" type="ORF">HNQ43_000050</name>
</gene>
<organism evidence="11 12">
    <name type="scientific">Faecalicoccus acidiformans</name>
    <dbReference type="NCBI Taxonomy" id="915173"/>
    <lineage>
        <taxon>Bacteria</taxon>
        <taxon>Bacillati</taxon>
        <taxon>Bacillota</taxon>
        <taxon>Erysipelotrichia</taxon>
        <taxon>Erysipelotrichales</taxon>
        <taxon>Erysipelotrichaceae</taxon>
        <taxon>Faecalicoccus</taxon>
    </lineage>
</organism>
<dbReference type="Pfam" id="PF08378">
    <property type="entry name" value="NERD"/>
    <property type="match status" value="1"/>
</dbReference>
<dbReference type="GO" id="GO:0005524">
    <property type="term" value="F:ATP binding"/>
    <property type="evidence" value="ECO:0007669"/>
    <property type="project" value="UniProtKB-UniRule"/>
</dbReference>
<evidence type="ECO:0000313" key="11">
    <source>
        <dbReference type="EMBL" id="MBB5184017.1"/>
    </source>
</evidence>
<dbReference type="GO" id="GO:0003677">
    <property type="term" value="F:DNA binding"/>
    <property type="evidence" value="ECO:0007669"/>
    <property type="project" value="InterPro"/>
</dbReference>
<dbReference type="Pfam" id="PF00580">
    <property type="entry name" value="UvrD-helicase"/>
    <property type="match status" value="1"/>
</dbReference>
<dbReference type="InterPro" id="IPR014017">
    <property type="entry name" value="DNA_helicase_UvrD-like_C"/>
</dbReference>
<evidence type="ECO:0000256" key="9">
    <source>
        <dbReference type="PROSITE-ProRule" id="PRU00560"/>
    </source>
</evidence>
<sequence>MAKMIDQKPTLHGEAKLWSCLESYLPNDTIVYHNREVNGREFDFCLLMENYGVLVIEVKGWLSDKICVNGIDEIVVEGYDKPQRSPKKQSRAYRFALLNKIVEKHNVSPLVFDMVCYPFISEAEYKSKRLDIVSEEKFTIFKEDLDNQEQLLKKIFDAYNASKNIPHAELTRELVLKLRRDWEVNLEEDKQPIYQKSVYSILSTHLDSIDENDIESIINEYFAGVKRILFIKESDSYKNLVAAFNQAFKKKNIDPQGNSLELGYHDGLRSSDHFARAFNLELYYVPKLDEICLKPISIIEGECGADDKQMLLKLASMTSFNAQQYSVEHASTSENVLVEAGAGTGKTFSMVSRVAYLCNKKIESISNLEEEIALVTFTNDAANNMKVRLKQMFVNYFILTGDPRYLKFIEDTDRAHISTIHSFALDIIRKSSLYTGLGTKFRIASNEYLRGKIYDLYLSQFLAEMEEENKNFANEIPVPVYDLKKKIIGIADKLLNKSINLNEIRPSEMGVPVENSLPYFNQIIEKVIVPSEKEYMDSVHLNNDIDLKECIILLNEILKNRDGKLEDLKIRYLFIDEFQDTDDVQIRVFQKLQKAMNSECRLFVVGDLKQSIYRFRGARLSAFKQLQDDCLYDWQVFHLNINYRTDGRLLELYDDVFQGMGAQDYLPYSSEDQLTSNVNTDIDDNELFVMIPCHGKEEDALFDAFIGILLKQESLLRQQLKQKKLSRAERTIAVLVRSNWQVEKLVEAGRKKGIRIDTRSGGALFQLESTQDLYKLVLALCNNDSSIHLVNFIESNYVNLSLDYQYYRSAESEIIKTDLTRILDEFFSVRMGKSWQQIVDEAYTQPVLYVLKQLYDALEPWKHYSRNPDGQRYYMANYEYLLERIIKYSRIDSLALNQIAEYLKINILTRQQQLAREISVDDEDIQFLCTTIHGSKGLEYGTVILPYTDDDISDIKKVKLDANYSESKLSYTVTFENKVRERNSYYDEMLEVKEQIAEESRILYVALTRAIRNCVWINNLDSNTRISWKTLLEG</sequence>
<name>A0A7W8CYM9_9FIRM</name>
<dbReference type="GO" id="GO:0016787">
    <property type="term" value="F:hydrolase activity"/>
    <property type="evidence" value="ECO:0007669"/>
    <property type="project" value="UniProtKB-UniRule"/>
</dbReference>
<keyword evidence="2 9" id="KW-0378">Hydrolase</keyword>
<dbReference type="GO" id="GO:0000725">
    <property type="term" value="P:recombinational repair"/>
    <property type="evidence" value="ECO:0007669"/>
    <property type="project" value="TreeGrafter"/>
</dbReference>
<evidence type="ECO:0000256" key="3">
    <source>
        <dbReference type="ARBA" id="ARBA00022806"/>
    </source>
</evidence>
<dbReference type="InterPro" id="IPR011528">
    <property type="entry name" value="NERD"/>
</dbReference>
<comment type="catalytic activity">
    <reaction evidence="6">
        <text>Couples ATP hydrolysis with the unwinding of duplex DNA by translocating in the 3'-5' direction.</text>
        <dbReference type="EC" id="5.6.2.4"/>
    </reaction>
</comment>
<dbReference type="Gene3D" id="1.10.486.10">
    <property type="entry name" value="PCRA, domain 4"/>
    <property type="match status" value="1"/>
</dbReference>
<evidence type="ECO:0000256" key="5">
    <source>
        <dbReference type="ARBA" id="ARBA00023235"/>
    </source>
</evidence>
<dbReference type="EMBL" id="JACHHD010000001">
    <property type="protein sequence ID" value="MBB5184017.1"/>
    <property type="molecule type" value="Genomic_DNA"/>
</dbReference>
<dbReference type="RefSeq" id="WP_183373704.1">
    <property type="nucleotide sequence ID" value="NZ_JACHHD010000001.1"/>
</dbReference>
<evidence type="ECO:0000256" key="2">
    <source>
        <dbReference type="ARBA" id="ARBA00022801"/>
    </source>
</evidence>
<dbReference type="InterPro" id="IPR014016">
    <property type="entry name" value="UvrD-like_ATP-bd"/>
</dbReference>
<keyword evidence="4 9" id="KW-0067">ATP-binding</keyword>
<evidence type="ECO:0000256" key="1">
    <source>
        <dbReference type="ARBA" id="ARBA00022741"/>
    </source>
</evidence>
<dbReference type="SUPFAM" id="SSF52540">
    <property type="entry name" value="P-loop containing nucleoside triphosphate hydrolases"/>
    <property type="match status" value="1"/>
</dbReference>
<dbReference type="GO" id="GO:0005829">
    <property type="term" value="C:cytosol"/>
    <property type="evidence" value="ECO:0007669"/>
    <property type="project" value="TreeGrafter"/>
</dbReference>
<feature type="domain" description="UvrD-like helicase ATP-binding" evidence="10">
    <location>
        <begin position="319"/>
        <end position="646"/>
    </location>
</feature>
<evidence type="ECO:0000256" key="7">
    <source>
        <dbReference type="ARBA" id="ARBA00034808"/>
    </source>
</evidence>
<evidence type="ECO:0000256" key="8">
    <source>
        <dbReference type="ARBA" id="ARBA00048988"/>
    </source>
</evidence>
<accession>A0A7W8CYM9</accession>
<dbReference type="InterPro" id="IPR000212">
    <property type="entry name" value="DNA_helicase_UvrD/REP"/>
</dbReference>
<dbReference type="PANTHER" id="PTHR11070:SF23">
    <property type="entry name" value="RECBCD ENZYME SUBUNIT RECB"/>
    <property type="match status" value="1"/>
</dbReference>
<dbReference type="Proteomes" id="UP000521313">
    <property type="component" value="Unassembled WGS sequence"/>
</dbReference>
<dbReference type="GO" id="GO:0043138">
    <property type="term" value="F:3'-5' DNA helicase activity"/>
    <property type="evidence" value="ECO:0007669"/>
    <property type="project" value="UniProtKB-EC"/>
</dbReference>
<evidence type="ECO:0000256" key="6">
    <source>
        <dbReference type="ARBA" id="ARBA00034617"/>
    </source>
</evidence>
<proteinExistence type="predicted"/>
<evidence type="ECO:0000259" key="10">
    <source>
        <dbReference type="PROSITE" id="PS51198"/>
    </source>
</evidence>
<dbReference type="EC" id="5.6.2.4" evidence="7"/>
<keyword evidence="5" id="KW-0413">Isomerase</keyword>
<evidence type="ECO:0000256" key="4">
    <source>
        <dbReference type="ARBA" id="ARBA00022840"/>
    </source>
</evidence>
<dbReference type="GO" id="GO:0009338">
    <property type="term" value="C:exodeoxyribonuclease V complex"/>
    <property type="evidence" value="ECO:0007669"/>
    <property type="project" value="TreeGrafter"/>
</dbReference>
<comment type="catalytic activity">
    <reaction evidence="8">
        <text>ATP + H2O = ADP + phosphate + H(+)</text>
        <dbReference type="Rhea" id="RHEA:13065"/>
        <dbReference type="ChEBI" id="CHEBI:15377"/>
        <dbReference type="ChEBI" id="CHEBI:15378"/>
        <dbReference type="ChEBI" id="CHEBI:30616"/>
        <dbReference type="ChEBI" id="CHEBI:43474"/>
        <dbReference type="ChEBI" id="CHEBI:456216"/>
        <dbReference type="EC" id="5.6.2.4"/>
    </reaction>
</comment>
<dbReference type="Pfam" id="PF13361">
    <property type="entry name" value="UvrD_C"/>
    <property type="match status" value="1"/>
</dbReference>
<dbReference type="PANTHER" id="PTHR11070">
    <property type="entry name" value="UVRD / RECB / PCRA DNA HELICASE FAMILY MEMBER"/>
    <property type="match status" value="1"/>
</dbReference>
<protein>
    <recommendedName>
        <fullName evidence="7">DNA 3'-5' helicase</fullName>
        <ecNumber evidence="7">5.6.2.4</ecNumber>
    </recommendedName>
</protein>
<keyword evidence="1 9" id="KW-0547">Nucleotide-binding</keyword>
<dbReference type="CDD" id="cd17932">
    <property type="entry name" value="DEXQc_UvrD"/>
    <property type="match status" value="1"/>
</dbReference>
<comment type="caution">
    <text evidence="11">The sequence shown here is derived from an EMBL/GenBank/DDBJ whole genome shotgun (WGS) entry which is preliminary data.</text>
</comment>
<dbReference type="AlphaFoldDB" id="A0A7W8CYM9"/>